<sequence length="306" mass="33337">MIYTVTFNPSLDYVIALDALETGRINRTKKEHVYPGGKGINVSVVLANLGYDSIALGFEAGFTGKMLREMLDQSGCRTDFIHLNEGMTRINVKINAGKETEINGQGPEIPEEAVEELYRKLDRLQKGDYLVLAGSIPRSLPSDMYERILGRLEGRGVHCIVDATKELLFNVLRYHPFLIKPNQYELGDMFGKTLETREEIIAHAKLLQDMGARHVLVSMAGDGAILVAEDSTVIQEKASEGDVKNSVGAGDSMVAGFLAGYLGTGSLEKAFRLGQAAGSATAFAYWLAERESIKALLDGPADSYGL</sequence>
<dbReference type="GO" id="GO:0044281">
    <property type="term" value="P:small molecule metabolic process"/>
    <property type="evidence" value="ECO:0007669"/>
    <property type="project" value="UniProtKB-ARBA"/>
</dbReference>
<comment type="catalytic activity">
    <reaction evidence="7">
        <text>D-tagatofuranose 6-phosphate + ATP = D-tagatofuranose 1,6-bisphosphate + ADP + H(+)</text>
        <dbReference type="Rhea" id="RHEA:12420"/>
        <dbReference type="ChEBI" id="CHEBI:15378"/>
        <dbReference type="ChEBI" id="CHEBI:30616"/>
        <dbReference type="ChEBI" id="CHEBI:58694"/>
        <dbReference type="ChEBI" id="CHEBI:58695"/>
        <dbReference type="ChEBI" id="CHEBI:456216"/>
        <dbReference type="EC" id="2.7.1.144"/>
    </reaction>
</comment>
<feature type="domain" description="Carbohydrate kinase PfkB" evidence="9">
    <location>
        <begin position="6"/>
        <end position="282"/>
    </location>
</feature>
<evidence type="ECO:0000256" key="6">
    <source>
        <dbReference type="ARBA" id="ARBA00047745"/>
    </source>
</evidence>
<keyword evidence="3 7" id="KW-0547">Nucleotide-binding</keyword>
<dbReference type="EMBL" id="DYVY01000095">
    <property type="protein sequence ID" value="HJF94290.1"/>
    <property type="molecule type" value="Genomic_DNA"/>
</dbReference>
<dbReference type="AlphaFoldDB" id="A0A921I0K8"/>
<comment type="caution">
    <text evidence="10">The sequence shown here is derived from an EMBL/GenBank/DDBJ whole genome shotgun (WGS) entry which is preliminary data.</text>
</comment>
<dbReference type="NCBIfam" id="TIGR03168">
    <property type="entry name" value="1-PFK"/>
    <property type="match status" value="1"/>
</dbReference>
<dbReference type="PROSITE" id="PS00584">
    <property type="entry name" value="PFKB_KINASES_2"/>
    <property type="match status" value="1"/>
</dbReference>
<dbReference type="EC" id="2.7.1.144" evidence="7"/>
<dbReference type="GO" id="GO:0016052">
    <property type="term" value="P:carbohydrate catabolic process"/>
    <property type="evidence" value="ECO:0007669"/>
    <property type="project" value="UniProtKB-ARBA"/>
</dbReference>
<dbReference type="InterPro" id="IPR011611">
    <property type="entry name" value="PfkB_dom"/>
</dbReference>
<keyword evidence="7" id="KW-0423">Lactose metabolism</keyword>
<keyword evidence="4 8" id="KW-0418">Kinase</keyword>
<keyword evidence="2 7" id="KW-0808">Transferase</keyword>
<protein>
    <recommendedName>
        <fullName evidence="7">Tagatose-6-phosphate kinase</fullName>
        <ecNumber evidence="7">2.7.1.144</ecNumber>
    </recommendedName>
</protein>
<evidence type="ECO:0000313" key="11">
    <source>
        <dbReference type="Proteomes" id="UP000769156"/>
    </source>
</evidence>
<dbReference type="PANTHER" id="PTHR46566:SF1">
    <property type="entry name" value="1-PHOSPHOFRUCTOKINASE"/>
    <property type="match status" value="1"/>
</dbReference>
<keyword evidence="5 7" id="KW-0067">ATP-binding</keyword>
<accession>A0A921I0K8</accession>
<evidence type="ECO:0000256" key="8">
    <source>
        <dbReference type="RuleBase" id="RU369061"/>
    </source>
</evidence>
<evidence type="ECO:0000256" key="4">
    <source>
        <dbReference type="ARBA" id="ARBA00022777"/>
    </source>
</evidence>
<dbReference type="GO" id="GO:0005524">
    <property type="term" value="F:ATP binding"/>
    <property type="evidence" value="ECO:0007669"/>
    <property type="project" value="UniProtKB-UniRule"/>
</dbReference>
<dbReference type="InterPro" id="IPR017583">
    <property type="entry name" value="Tagatose/fructose_Pkinase"/>
</dbReference>
<dbReference type="CDD" id="cd01164">
    <property type="entry name" value="FruK_PfkB_like"/>
    <property type="match status" value="1"/>
</dbReference>
<reference evidence="10" key="2">
    <citation type="submission" date="2021-09" db="EMBL/GenBank/DDBJ databases">
        <authorList>
            <person name="Gilroy R."/>
        </authorList>
    </citation>
    <scope>NUCLEOTIDE SEQUENCE</scope>
    <source>
        <strain evidence="10">ChiSjej5B23-16112</strain>
    </source>
</reference>
<evidence type="ECO:0000256" key="1">
    <source>
        <dbReference type="ARBA" id="ARBA00005380"/>
    </source>
</evidence>
<dbReference type="Gene3D" id="3.40.1190.20">
    <property type="match status" value="1"/>
</dbReference>
<dbReference type="Pfam" id="PF00294">
    <property type="entry name" value="PfkB"/>
    <property type="match status" value="1"/>
</dbReference>
<dbReference type="GO" id="GO:0009024">
    <property type="term" value="F:tagatose-6-phosphate kinase activity"/>
    <property type="evidence" value="ECO:0007669"/>
    <property type="project" value="UniProtKB-EC"/>
</dbReference>
<comment type="catalytic activity">
    <reaction evidence="6 8">
        <text>beta-D-fructose 1-phosphate + ATP = beta-D-fructose 1,6-bisphosphate + ADP + H(+)</text>
        <dbReference type="Rhea" id="RHEA:14213"/>
        <dbReference type="ChEBI" id="CHEBI:15378"/>
        <dbReference type="ChEBI" id="CHEBI:30616"/>
        <dbReference type="ChEBI" id="CHEBI:32966"/>
        <dbReference type="ChEBI" id="CHEBI:138881"/>
        <dbReference type="ChEBI" id="CHEBI:456216"/>
        <dbReference type="EC" id="2.7.1.56"/>
    </reaction>
</comment>
<dbReference type="PANTHER" id="PTHR46566">
    <property type="entry name" value="1-PHOSPHOFRUCTOKINASE-RELATED"/>
    <property type="match status" value="1"/>
</dbReference>
<comment type="similarity">
    <text evidence="7">Belongs to the carbohydrate kinase PfkB family. LacC subfamily.</text>
</comment>
<organism evidence="10 11">
    <name type="scientific">Lachnoclostridium phocaeense</name>
    <dbReference type="NCBI Taxonomy" id="1871021"/>
    <lineage>
        <taxon>Bacteria</taxon>
        <taxon>Bacillati</taxon>
        <taxon>Bacillota</taxon>
        <taxon>Clostridia</taxon>
        <taxon>Lachnospirales</taxon>
        <taxon>Lachnospiraceae</taxon>
    </lineage>
</organism>
<comment type="function">
    <text evidence="8">Catalyzes the ATP-dependent phosphorylation of fructose-l-phosphate to fructose-l,6-bisphosphate.</text>
</comment>
<dbReference type="NCBIfam" id="TIGR03828">
    <property type="entry name" value="pfkB"/>
    <property type="match status" value="1"/>
</dbReference>
<comment type="similarity">
    <text evidence="1">Belongs to the carbohydrate kinase pfkB family.</text>
</comment>
<dbReference type="InterPro" id="IPR022463">
    <property type="entry name" value="1-PFruKinase"/>
</dbReference>
<dbReference type="InterPro" id="IPR002173">
    <property type="entry name" value="Carboh/pur_kinase_PfkB_CS"/>
</dbReference>
<dbReference type="InterPro" id="IPR029056">
    <property type="entry name" value="Ribokinase-like"/>
</dbReference>
<dbReference type="PIRSF" id="PIRSF000535">
    <property type="entry name" value="1PFK/6PFK/LacC"/>
    <property type="match status" value="1"/>
</dbReference>
<reference evidence="10" key="1">
    <citation type="journal article" date="2021" name="PeerJ">
        <title>Extensive microbial diversity within the chicken gut microbiome revealed by metagenomics and culture.</title>
        <authorList>
            <person name="Gilroy R."/>
            <person name="Ravi A."/>
            <person name="Getino M."/>
            <person name="Pursley I."/>
            <person name="Horton D.L."/>
            <person name="Alikhan N.F."/>
            <person name="Baker D."/>
            <person name="Gharbi K."/>
            <person name="Hall N."/>
            <person name="Watson M."/>
            <person name="Adriaenssens E.M."/>
            <person name="Foster-Nyarko E."/>
            <person name="Jarju S."/>
            <person name="Secka A."/>
            <person name="Antonio M."/>
            <person name="Oren A."/>
            <person name="Chaudhuri R.R."/>
            <person name="La Ragione R."/>
            <person name="Hildebrand F."/>
            <person name="Pallen M.J."/>
        </authorList>
    </citation>
    <scope>NUCLEOTIDE SEQUENCE</scope>
    <source>
        <strain evidence="10">ChiSjej5B23-16112</strain>
    </source>
</reference>
<dbReference type="FunFam" id="3.40.1190.20:FF:000001">
    <property type="entry name" value="Phosphofructokinase"/>
    <property type="match status" value="1"/>
</dbReference>
<name>A0A921I0K8_9FIRM</name>
<evidence type="ECO:0000256" key="7">
    <source>
        <dbReference type="PIRNR" id="PIRNR000535"/>
    </source>
</evidence>
<dbReference type="GO" id="GO:0005988">
    <property type="term" value="P:lactose metabolic process"/>
    <property type="evidence" value="ECO:0007669"/>
    <property type="project" value="UniProtKB-KW"/>
</dbReference>
<evidence type="ECO:0000256" key="3">
    <source>
        <dbReference type="ARBA" id="ARBA00022741"/>
    </source>
</evidence>
<dbReference type="SUPFAM" id="SSF53613">
    <property type="entry name" value="Ribokinase-like"/>
    <property type="match status" value="1"/>
</dbReference>
<comment type="pathway">
    <text evidence="7">Carbohydrate metabolism; D-tagatose 6-phosphate degradation; D-glyceraldehyde 3-phosphate and glycerone phosphate from D-tagatose 6-phosphate: step 1/2.</text>
</comment>
<evidence type="ECO:0000313" key="10">
    <source>
        <dbReference type="EMBL" id="HJF94290.1"/>
    </source>
</evidence>
<gene>
    <name evidence="10" type="primary">pfkB</name>
    <name evidence="10" type="ORF">K8V82_05800</name>
</gene>
<dbReference type="GO" id="GO:0008662">
    <property type="term" value="F:1-phosphofructokinase activity"/>
    <property type="evidence" value="ECO:0007669"/>
    <property type="project" value="UniProtKB-UniRule"/>
</dbReference>
<dbReference type="Proteomes" id="UP000769156">
    <property type="component" value="Unassembled WGS sequence"/>
</dbReference>
<evidence type="ECO:0000259" key="9">
    <source>
        <dbReference type="Pfam" id="PF00294"/>
    </source>
</evidence>
<evidence type="ECO:0000256" key="2">
    <source>
        <dbReference type="ARBA" id="ARBA00022679"/>
    </source>
</evidence>
<dbReference type="GO" id="GO:0005829">
    <property type="term" value="C:cytosol"/>
    <property type="evidence" value="ECO:0007669"/>
    <property type="project" value="TreeGrafter"/>
</dbReference>
<proteinExistence type="inferred from homology"/>
<evidence type="ECO:0000256" key="5">
    <source>
        <dbReference type="ARBA" id="ARBA00022840"/>
    </source>
</evidence>